<reference evidence="3 4" key="1">
    <citation type="submission" date="2024-07" db="EMBL/GenBank/DDBJ databases">
        <title>Section-level genome sequencing and comparative genomics of Aspergillus sections Usti and Cavernicolus.</title>
        <authorList>
            <consortium name="Lawrence Berkeley National Laboratory"/>
            <person name="Nybo J.L."/>
            <person name="Vesth T.C."/>
            <person name="Theobald S."/>
            <person name="Frisvad J.C."/>
            <person name="Larsen T.O."/>
            <person name="Kjaerboelling I."/>
            <person name="Rothschild-Mancinelli K."/>
            <person name="Lyhne E.K."/>
            <person name="Kogle M.E."/>
            <person name="Barry K."/>
            <person name="Clum A."/>
            <person name="Na H."/>
            <person name="Ledsgaard L."/>
            <person name="Lin J."/>
            <person name="Lipzen A."/>
            <person name="Kuo A."/>
            <person name="Riley R."/>
            <person name="Mondo S."/>
            <person name="Labutti K."/>
            <person name="Haridas S."/>
            <person name="Pangalinan J."/>
            <person name="Salamov A.A."/>
            <person name="Simmons B.A."/>
            <person name="Magnuson J.K."/>
            <person name="Chen J."/>
            <person name="Drula E."/>
            <person name="Henrissat B."/>
            <person name="Wiebenga A."/>
            <person name="Lubbers R.J."/>
            <person name="Gomes A.C."/>
            <person name="Makela M.R."/>
            <person name="Stajich J."/>
            <person name="Grigoriev I.V."/>
            <person name="Mortensen U.H."/>
            <person name="De Vries R.P."/>
            <person name="Baker S.E."/>
            <person name="Andersen M.R."/>
        </authorList>
    </citation>
    <scope>NUCLEOTIDE SEQUENCE [LARGE SCALE GENOMIC DNA]</scope>
    <source>
        <strain evidence="3 4">CBS 209.92</strain>
    </source>
</reference>
<gene>
    <name evidence="3" type="ORF">BJX66DRAFT_301909</name>
</gene>
<evidence type="ECO:0000259" key="2">
    <source>
        <dbReference type="Pfam" id="PF22980"/>
    </source>
</evidence>
<feature type="domain" description="Myb-like DNA-binding" evidence="2">
    <location>
        <begin position="7"/>
        <end position="54"/>
    </location>
</feature>
<dbReference type="EMBL" id="JBFTWV010000035">
    <property type="protein sequence ID" value="KAL2795347.1"/>
    <property type="molecule type" value="Genomic_DNA"/>
</dbReference>
<protein>
    <recommendedName>
        <fullName evidence="2">Myb-like DNA-binding domain-containing protein</fullName>
    </recommendedName>
</protein>
<feature type="compositionally biased region" description="Polar residues" evidence="1">
    <location>
        <begin position="60"/>
        <end position="80"/>
    </location>
</feature>
<sequence length="145" mass="15396">MSTNVTPDEHIALLVSCIKTLTGKIDFAAVARDCNIVTAAAAQKRYSRLLKANETAMQNANGEAAASNTTDQDQAPNNESPAKAGRKRPAANKEKGKAKATSTGSEGPRKKARAQKKAAQQEETEEEQVDDDVYEDAETGGEDAC</sequence>
<evidence type="ECO:0000313" key="3">
    <source>
        <dbReference type="EMBL" id="KAL2795347.1"/>
    </source>
</evidence>
<feature type="region of interest" description="Disordered" evidence="1">
    <location>
        <begin position="60"/>
        <end position="145"/>
    </location>
</feature>
<accession>A0ABR4G8J3</accession>
<comment type="caution">
    <text evidence="3">The sequence shown here is derived from an EMBL/GenBank/DDBJ whole genome shotgun (WGS) entry which is preliminary data.</text>
</comment>
<evidence type="ECO:0000256" key="1">
    <source>
        <dbReference type="SAM" id="MobiDB-lite"/>
    </source>
</evidence>
<dbReference type="InterPro" id="IPR054505">
    <property type="entry name" value="Myb_DNA-bind_8"/>
</dbReference>
<name>A0ABR4G8J3_9EURO</name>
<keyword evidence="4" id="KW-1185">Reference proteome</keyword>
<evidence type="ECO:0000313" key="4">
    <source>
        <dbReference type="Proteomes" id="UP001610563"/>
    </source>
</evidence>
<dbReference type="Pfam" id="PF22980">
    <property type="entry name" value="Myb_DNA-bind_8"/>
    <property type="match status" value="1"/>
</dbReference>
<feature type="compositionally biased region" description="Acidic residues" evidence="1">
    <location>
        <begin position="122"/>
        <end position="145"/>
    </location>
</feature>
<organism evidence="3 4">
    <name type="scientific">Aspergillus keveii</name>
    <dbReference type="NCBI Taxonomy" id="714993"/>
    <lineage>
        <taxon>Eukaryota</taxon>
        <taxon>Fungi</taxon>
        <taxon>Dikarya</taxon>
        <taxon>Ascomycota</taxon>
        <taxon>Pezizomycotina</taxon>
        <taxon>Eurotiomycetes</taxon>
        <taxon>Eurotiomycetidae</taxon>
        <taxon>Eurotiales</taxon>
        <taxon>Aspergillaceae</taxon>
        <taxon>Aspergillus</taxon>
        <taxon>Aspergillus subgen. Nidulantes</taxon>
    </lineage>
</organism>
<proteinExistence type="predicted"/>
<dbReference type="Proteomes" id="UP001610563">
    <property type="component" value="Unassembled WGS sequence"/>
</dbReference>